<evidence type="ECO:0000313" key="2">
    <source>
        <dbReference type="Proteomes" id="UP000635565"/>
    </source>
</evidence>
<reference evidence="1 2" key="1">
    <citation type="journal article" date="2021" name="Int. J. Syst. Evol. Microbiol.">
        <title>Reticulibacter mediterranei gen. nov., sp. nov., within the new family Reticulibacteraceae fam. nov., and Ktedonospora formicarum gen. nov., sp. nov., Ktedonobacter robiniae sp. nov., Dictyobacter formicarum sp. nov. and Dictyobacter arantiisoli sp. nov., belonging to the class Ktedonobacteria.</title>
        <authorList>
            <person name="Yabe S."/>
            <person name="Zheng Y."/>
            <person name="Wang C.M."/>
            <person name="Sakai Y."/>
            <person name="Abe K."/>
            <person name="Yokota A."/>
            <person name="Donadio S."/>
            <person name="Cavaletti L."/>
            <person name="Monciardini P."/>
        </authorList>
    </citation>
    <scope>NUCLEOTIDE SEQUENCE [LARGE SCALE GENOMIC DNA]</scope>
    <source>
        <strain evidence="1 2">SOSP1-9</strain>
    </source>
</reference>
<keyword evidence="2" id="KW-1185">Reference proteome</keyword>
<evidence type="ECO:0000313" key="1">
    <source>
        <dbReference type="EMBL" id="GHO88511.1"/>
    </source>
</evidence>
<gene>
    <name evidence="1" type="ORF">KSZ_65170</name>
</gene>
<name>A0ABQ3VT66_9CHLR</name>
<protein>
    <submittedName>
        <fullName evidence="1">Uncharacterized protein</fullName>
    </submittedName>
</protein>
<sequence length="227" mass="26074">MTTTLDIFVGILQKLLDAGTIVSVNTTMELEEYAEEDKDDANFAVLEAIPADISFRIWEKIELGAEQLVVVDGQSIDDIDDALFELSLSPLETDIKRFCALVTELADAGHIVQAKVGEDEVRILELEPLGTGKLRALYIFIEDAERSLDVDENQDMDLNDTFYRESDELTYFSDFYVTYDEEEARFRLYPPHFNEELEDTVEFYQRIFLPRMQAARDYGEVPGLIYH</sequence>
<dbReference type="EMBL" id="BNJJ01000025">
    <property type="protein sequence ID" value="GHO88511.1"/>
    <property type="molecule type" value="Genomic_DNA"/>
</dbReference>
<organism evidence="1 2">
    <name type="scientific">Dictyobacter formicarum</name>
    <dbReference type="NCBI Taxonomy" id="2778368"/>
    <lineage>
        <taxon>Bacteria</taxon>
        <taxon>Bacillati</taxon>
        <taxon>Chloroflexota</taxon>
        <taxon>Ktedonobacteria</taxon>
        <taxon>Ktedonobacterales</taxon>
        <taxon>Dictyobacteraceae</taxon>
        <taxon>Dictyobacter</taxon>
    </lineage>
</organism>
<dbReference type="Proteomes" id="UP000635565">
    <property type="component" value="Unassembled WGS sequence"/>
</dbReference>
<comment type="caution">
    <text evidence="1">The sequence shown here is derived from an EMBL/GenBank/DDBJ whole genome shotgun (WGS) entry which is preliminary data.</text>
</comment>
<proteinExistence type="predicted"/>
<accession>A0ABQ3VT66</accession>